<evidence type="ECO:0000313" key="2">
    <source>
        <dbReference type="EMBL" id="SIS31599.1"/>
    </source>
</evidence>
<dbReference type="STRING" id="112234.SAMN05421768_102460"/>
<evidence type="ECO:0000313" key="1">
    <source>
        <dbReference type="EMBL" id="AZA99757.1"/>
    </source>
</evidence>
<dbReference type="Proteomes" id="UP000279541">
    <property type="component" value="Chromosome"/>
</dbReference>
<proteinExistence type="predicted"/>
<sequence length="78" mass="9177">MIMEKESPLAISRDLLKFYLKIFQLLSNKNKYYIIAGGLLIGKNKWTVQDRIINFSSNLEHDEVIFQSSKLIMKEIKK</sequence>
<protein>
    <submittedName>
        <fullName evidence="2">Uncharacterized protein</fullName>
    </submittedName>
</protein>
<evidence type="ECO:0000313" key="3">
    <source>
        <dbReference type="Proteomes" id="UP000186106"/>
    </source>
</evidence>
<dbReference type="Proteomes" id="UP000186106">
    <property type="component" value="Unassembled WGS sequence"/>
</dbReference>
<dbReference type="EMBL" id="CP033926">
    <property type="protein sequence ID" value="AZA99757.1"/>
    <property type="molecule type" value="Genomic_DNA"/>
</dbReference>
<organism evidence="2 3">
    <name type="scientific">Chryseobacterium joostei</name>
    <dbReference type="NCBI Taxonomy" id="112234"/>
    <lineage>
        <taxon>Bacteria</taxon>
        <taxon>Pseudomonadati</taxon>
        <taxon>Bacteroidota</taxon>
        <taxon>Flavobacteriia</taxon>
        <taxon>Flavobacteriales</taxon>
        <taxon>Weeksellaceae</taxon>
        <taxon>Chryseobacterium group</taxon>
        <taxon>Chryseobacterium</taxon>
    </lineage>
</organism>
<evidence type="ECO:0000313" key="4">
    <source>
        <dbReference type="Proteomes" id="UP000279541"/>
    </source>
</evidence>
<dbReference type="AlphaFoldDB" id="A0A1N7I3E8"/>
<dbReference type="KEGG" id="cjt:EG359_09065"/>
<reference evidence="2 3" key="1">
    <citation type="submission" date="2017-01" db="EMBL/GenBank/DDBJ databases">
        <authorList>
            <person name="Mah S.A."/>
            <person name="Swanson W.J."/>
            <person name="Moy G.W."/>
            <person name="Vacquier V.D."/>
        </authorList>
    </citation>
    <scope>NUCLEOTIDE SEQUENCE [LARGE SCALE GENOMIC DNA]</scope>
    <source>
        <strain evidence="2 3">DSM 16927</strain>
    </source>
</reference>
<reference evidence="1 4" key="2">
    <citation type="submission" date="2018-11" db="EMBL/GenBank/DDBJ databases">
        <title>Proposal to divide the Flavobacteriaceae and reorganize its genera based on Amino Acid Identity values calculated from whole genome sequences.</title>
        <authorList>
            <person name="Nicholson A.C."/>
            <person name="Gulvik C.A."/>
            <person name="Whitney A.M."/>
            <person name="Humrighouse B.W."/>
            <person name="Bell M."/>
            <person name="Holmes B."/>
            <person name="Steigerwalt A.G."/>
            <person name="Villarma A."/>
            <person name="Sheth M."/>
            <person name="Batra D."/>
            <person name="Pryor J."/>
            <person name="Bernardet J.-F."/>
            <person name="Hugo C."/>
            <person name="Kampfer P."/>
            <person name="Newman J."/>
            <person name="McQuiston J.R."/>
        </authorList>
    </citation>
    <scope>NUCLEOTIDE SEQUENCE [LARGE SCALE GENOMIC DNA]</scope>
    <source>
        <strain evidence="1 4">DSM 16927</strain>
    </source>
</reference>
<gene>
    <name evidence="1" type="ORF">EG359_09065</name>
    <name evidence="2" type="ORF">SAMN05421768_102460</name>
</gene>
<name>A0A1N7I3E8_9FLAO</name>
<dbReference type="EMBL" id="FTNZ01000002">
    <property type="protein sequence ID" value="SIS31599.1"/>
    <property type="molecule type" value="Genomic_DNA"/>
</dbReference>
<accession>A0A1N7I3E8</accession>
<keyword evidence="4" id="KW-1185">Reference proteome</keyword>